<dbReference type="PANTHER" id="PTHR20883">
    <property type="entry name" value="PHYTANOYL-COA DIOXYGENASE DOMAIN CONTAINING 1"/>
    <property type="match status" value="1"/>
</dbReference>
<dbReference type="Gene3D" id="2.60.120.620">
    <property type="entry name" value="q2cbj1_9rhob like domain"/>
    <property type="match status" value="1"/>
</dbReference>
<evidence type="ECO:0008006" key="2">
    <source>
        <dbReference type="Google" id="ProtNLM"/>
    </source>
</evidence>
<dbReference type="EMBL" id="UINC01087839">
    <property type="protein sequence ID" value="SVC37550.1"/>
    <property type="molecule type" value="Genomic_DNA"/>
</dbReference>
<dbReference type="PANTHER" id="PTHR20883:SF48">
    <property type="entry name" value="ECTOINE DIOXYGENASE"/>
    <property type="match status" value="1"/>
</dbReference>
<dbReference type="SUPFAM" id="SSF51197">
    <property type="entry name" value="Clavaminate synthase-like"/>
    <property type="match status" value="1"/>
</dbReference>
<dbReference type="GO" id="GO:0046872">
    <property type="term" value="F:metal ion binding"/>
    <property type="evidence" value="ECO:0007669"/>
    <property type="project" value="UniProtKB-ARBA"/>
</dbReference>
<dbReference type="GO" id="GO:0016491">
    <property type="term" value="F:oxidoreductase activity"/>
    <property type="evidence" value="ECO:0007669"/>
    <property type="project" value="UniProtKB-ARBA"/>
</dbReference>
<organism evidence="1">
    <name type="scientific">marine metagenome</name>
    <dbReference type="NCBI Taxonomy" id="408172"/>
    <lineage>
        <taxon>unclassified sequences</taxon>
        <taxon>metagenomes</taxon>
        <taxon>ecological metagenomes</taxon>
    </lineage>
</organism>
<name>A0A382LLR5_9ZZZZ</name>
<dbReference type="InterPro" id="IPR008775">
    <property type="entry name" value="Phytyl_CoA_dOase-like"/>
</dbReference>
<sequence length="253" mass="28601">MAEPSIFPQHMNPDPTPELDREVAFFLKWGYLVVEDAVTMEQVETIRAALDEAFERQETSEHKDGQFIHQLLEEDERFSFLLDNPPVITRTKAILGNCLQLHSATARVTLPGAVDQGWHRDGPWPMDPASTPYGSLPGQINCGYFLDELTADNGPIAIVPGSQRALFRPPDGFPRFPDEQLLLAKPGQAVMFDGWLYHRGVANNSDQRRRVCLMCYQNAWMKSREPFDGPRVTALRKNGTPEQKLLLGAVEKW</sequence>
<accession>A0A382LLR5</accession>
<gene>
    <name evidence="1" type="ORF">METZ01_LOCUS290404</name>
</gene>
<protein>
    <recommendedName>
        <fullName evidence="2">Phytanoyl-CoA dioxygenase</fullName>
    </recommendedName>
</protein>
<proteinExistence type="predicted"/>
<evidence type="ECO:0000313" key="1">
    <source>
        <dbReference type="EMBL" id="SVC37550.1"/>
    </source>
</evidence>
<reference evidence="1" key="1">
    <citation type="submission" date="2018-05" db="EMBL/GenBank/DDBJ databases">
        <authorList>
            <person name="Lanie J.A."/>
            <person name="Ng W.-L."/>
            <person name="Kazmierczak K.M."/>
            <person name="Andrzejewski T.M."/>
            <person name="Davidsen T.M."/>
            <person name="Wayne K.J."/>
            <person name="Tettelin H."/>
            <person name="Glass J.I."/>
            <person name="Rusch D."/>
            <person name="Podicherti R."/>
            <person name="Tsui H.-C.T."/>
            <person name="Winkler M.E."/>
        </authorList>
    </citation>
    <scope>NUCLEOTIDE SEQUENCE</scope>
</reference>
<dbReference type="AlphaFoldDB" id="A0A382LLR5"/>
<dbReference type="Pfam" id="PF05721">
    <property type="entry name" value="PhyH"/>
    <property type="match status" value="1"/>
</dbReference>